<evidence type="ECO:0000259" key="4">
    <source>
        <dbReference type="Pfam" id="PF22725"/>
    </source>
</evidence>
<evidence type="ECO:0000256" key="1">
    <source>
        <dbReference type="ARBA" id="ARBA00010928"/>
    </source>
</evidence>
<evidence type="ECO:0000259" key="3">
    <source>
        <dbReference type="Pfam" id="PF01408"/>
    </source>
</evidence>
<dbReference type="InterPro" id="IPR050984">
    <property type="entry name" value="Gfo/Idh/MocA_domain"/>
</dbReference>
<dbReference type="InterPro" id="IPR000683">
    <property type="entry name" value="Gfo/Idh/MocA-like_OxRdtase_N"/>
</dbReference>
<comment type="caution">
    <text evidence="5">The sequence shown here is derived from an EMBL/GenBank/DDBJ whole genome shotgun (WGS) entry which is preliminary data.</text>
</comment>
<dbReference type="GO" id="GO:0000166">
    <property type="term" value="F:nucleotide binding"/>
    <property type="evidence" value="ECO:0007669"/>
    <property type="project" value="InterPro"/>
</dbReference>
<dbReference type="InterPro" id="IPR055170">
    <property type="entry name" value="GFO_IDH_MocA-like_dom"/>
</dbReference>
<dbReference type="GO" id="GO:0016491">
    <property type="term" value="F:oxidoreductase activity"/>
    <property type="evidence" value="ECO:0007669"/>
    <property type="project" value="UniProtKB-KW"/>
</dbReference>
<feature type="domain" description="GFO/IDH/MocA-like oxidoreductase" evidence="4">
    <location>
        <begin position="141"/>
        <end position="255"/>
    </location>
</feature>
<dbReference type="Proteomes" id="UP000321571">
    <property type="component" value="Unassembled WGS sequence"/>
</dbReference>
<dbReference type="EMBL" id="VDUX01000002">
    <property type="protein sequence ID" value="TXL62229.1"/>
    <property type="molecule type" value="Genomic_DNA"/>
</dbReference>
<comment type="similarity">
    <text evidence="1">Belongs to the Gfo/Idh/MocA family.</text>
</comment>
<dbReference type="Pfam" id="PF01408">
    <property type="entry name" value="GFO_IDH_MocA"/>
    <property type="match status" value="1"/>
</dbReference>
<organism evidence="5 6">
    <name type="scientific">Aeromicrobium terrae</name>
    <dbReference type="NCBI Taxonomy" id="2498846"/>
    <lineage>
        <taxon>Bacteria</taxon>
        <taxon>Bacillati</taxon>
        <taxon>Actinomycetota</taxon>
        <taxon>Actinomycetes</taxon>
        <taxon>Propionibacteriales</taxon>
        <taxon>Nocardioidaceae</taxon>
        <taxon>Aeromicrobium</taxon>
    </lineage>
</organism>
<evidence type="ECO:0000313" key="5">
    <source>
        <dbReference type="EMBL" id="TXL62229.1"/>
    </source>
</evidence>
<reference evidence="5 6" key="1">
    <citation type="submission" date="2019-06" db="EMBL/GenBank/DDBJ databases">
        <title>Aeromicrobium sp. nov., isolated from a maize field.</title>
        <authorList>
            <person name="Lin S.-Y."/>
            <person name="Tsai C.-F."/>
            <person name="Young C.-C."/>
        </authorList>
    </citation>
    <scope>NUCLEOTIDE SEQUENCE [LARGE SCALE GENOMIC DNA]</scope>
    <source>
        <strain evidence="5 6">CC-CFT486</strain>
    </source>
</reference>
<dbReference type="AlphaFoldDB" id="A0A5C8NKD7"/>
<gene>
    <name evidence="5" type="ORF">FHP06_05890</name>
</gene>
<dbReference type="SUPFAM" id="SSF55347">
    <property type="entry name" value="Glyceraldehyde-3-phosphate dehydrogenase-like, C-terminal domain"/>
    <property type="match status" value="1"/>
</dbReference>
<protein>
    <submittedName>
        <fullName evidence="5">Gfo/Idh/MocA family oxidoreductase</fullName>
    </submittedName>
</protein>
<dbReference type="RefSeq" id="WP_147684709.1">
    <property type="nucleotide sequence ID" value="NZ_VDUX01000002.1"/>
</dbReference>
<dbReference type="InterPro" id="IPR036291">
    <property type="entry name" value="NAD(P)-bd_dom_sf"/>
</dbReference>
<feature type="domain" description="Gfo/Idh/MocA-like oxidoreductase N-terminal" evidence="3">
    <location>
        <begin position="9"/>
        <end position="127"/>
    </location>
</feature>
<keyword evidence="6" id="KW-1185">Reference proteome</keyword>
<keyword evidence="2" id="KW-0560">Oxidoreductase</keyword>
<dbReference type="PANTHER" id="PTHR22604:SF105">
    <property type="entry name" value="TRANS-1,2-DIHYDROBENZENE-1,2-DIOL DEHYDROGENASE"/>
    <property type="match status" value="1"/>
</dbReference>
<dbReference type="PANTHER" id="PTHR22604">
    <property type="entry name" value="OXIDOREDUCTASES"/>
    <property type="match status" value="1"/>
</dbReference>
<dbReference type="Gene3D" id="3.40.50.720">
    <property type="entry name" value="NAD(P)-binding Rossmann-like Domain"/>
    <property type="match status" value="1"/>
</dbReference>
<dbReference type="SUPFAM" id="SSF51735">
    <property type="entry name" value="NAD(P)-binding Rossmann-fold domains"/>
    <property type="match status" value="1"/>
</dbReference>
<dbReference type="OrthoDB" id="9815825at2"/>
<sequence>MSPVSSPTIRWGILATGRIAHSFASDLALVEGNELVAVGSRSTDSARQFSEQYFTPERAVHAHGDYADLAADPDVDVVYVASPHGRHEADAMLCLEAGKAVLCEKPLTLDTSSSGHLIEEAHRRGLFFAEAMWMRANPNIRAAVAMAHDGACGRIAQVRAELGMVADPDVDRMWEPALGASALLDVGIYPLTFAHLVLGEPDAVVAAGTMHERGFDVSGGAVLTYPGGAVADVAWTQVAHSDNRASIAGDVGRIEIAPRFHEGRSFTLASGGSVHEFADPVTGRGYAHEIAEVAACLRAGSTTSDVLPPDGTLAVMRVMDEIRSQLGVSYT</sequence>
<evidence type="ECO:0000313" key="6">
    <source>
        <dbReference type="Proteomes" id="UP000321571"/>
    </source>
</evidence>
<accession>A0A5C8NKD7</accession>
<evidence type="ECO:0000256" key="2">
    <source>
        <dbReference type="ARBA" id="ARBA00023002"/>
    </source>
</evidence>
<dbReference type="Pfam" id="PF22725">
    <property type="entry name" value="GFO_IDH_MocA_C3"/>
    <property type="match status" value="1"/>
</dbReference>
<dbReference type="Gene3D" id="3.30.360.10">
    <property type="entry name" value="Dihydrodipicolinate Reductase, domain 2"/>
    <property type="match status" value="1"/>
</dbReference>
<name>A0A5C8NKD7_9ACTN</name>
<proteinExistence type="inferred from homology"/>